<keyword evidence="1" id="KW-0460">Magnesium</keyword>
<keyword evidence="1" id="KW-0540">Nuclease</keyword>
<keyword evidence="1" id="KW-0267">Excision nuclease</keyword>
<dbReference type="HOGENOM" id="CLU_021984_0_0_1"/>
<evidence type="ECO:0000259" key="2">
    <source>
        <dbReference type="SMART" id="SM00484"/>
    </source>
</evidence>
<evidence type="ECO:0000313" key="3">
    <source>
        <dbReference type="EMBL" id="EAU89453.2"/>
    </source>
</evidence>
<keyword evidence="1" id="KW-0378">Hydrolase</keyword>
<dbReference type="InterPro" id="IPR006086">
    <property type="entry name" value="XPG-I_dom"/>
</dbReference>
<keyword evidence="1" id="KW-0238">DNA-binding</keyword>
<dbReference type="SUPFAM" id="SSF88723">
    <property type="entry name" value="PIN domain-like"/>
    <property type="match status" value="1"/>
</dbReference>
<dbReference type="InterPro" id="IPR036279">
    <property type="entry name" value="5-3_exonuclease_C_sf"/>
</dbReference>
<comment type="caution">
    <text evidence="3">The sequence shown here is derived from an EMBL/GenBank/DDBJ whole genome shotgun (WGS) entry which is preliminary data.</text>
</comment>
<dbReference type="SUPFAM" id="SSF47807">
    <property type="entry name" value="5' to 3' exonuclease, C-terminal subdomain"/>
    <property type="match status" value="1"/>
</dbReference>
<dbReference type="InParanoid" id="A8NC75"/>
<keyword evidence="1" id="KW-0234">DNA repair</keyword>
<dbReference type="InterPro" id="IPR006084">
    <property type="entry name" value="XPG/Rad2"/>
</dbReference>
<dbReference type="PANTHER" id="PTHR11081:SF8">
    <property type="entry name" value="EXONUCLEASE 1"/>
    <property type="match status" value="1"/>
</dbReference>
<dbReference type="Proteomes" id="UP000001861">
    <property type="component" value="Unassembled WGS sequence"/>
</dbReference>
<dbReference type="GO" id="GO:0017108">
    <property type="term" value="F:5'-flap endonuclease activity"/>
    <property type="evidence" value="ECO:0007669"/>
    <property type="project" value="TreeGrafter"/>
</dbReference>
<comment type="cofactor">
    <cofactor evidence="1">
        <name>Mg(2+)</name>
        <dbReference type="ChEBI" id="CHEBI:18420"/>
    </cofactor>
    <text evidence="1">Binds 2 magnesium ions per subunit. They probably participate in the reaction catalyzed by the enzyme. May bind an additional third magnesium ion after substrate binding.</text>
</comment>
<dbReference type="SMART" id="SM00279">
    <property type="entry name" value="HhH2"/>
    <property type="match status" value="1"/>
</dbReference>
<dbReference type="GO" id="GO:0003677">
    <property type="term" value="F:DNA binding"/>
    <property type="evidence" value="ECO:0007669"/>
    <property type="project" value="UniProtKB-UniRule"/>
</dbReference>
<comment type="function">
    <text evidence="1">5'-&gt;3' double-stranded DNA exonuclease which may also possess a cryptic 3'-&gt;5' double-stranded DNA exonuclease activity. Functions in DNA mismatch repair.</text>
</comment>
<keyword evidence="1" id="KW-0227">DNA damage</keyword>
<keyword evidence="1" id="KW-0269">Exonuclease</keyword>
<reference evidence="3 4" key="1">
    <citation type="journal article" date="2010" name="Proc. Natl. Acad. Sci. U.S.A.">
        <title>Insights into evolution of multicellular fungi from the assembled chromosomes of the mushroom Coprinopsis cinerea (Coprinus cinereus).</title>
        <authorList>
            <person name="Stajich J.E."/>
            <person name="Wilke S.K."/>
            <person name="Ahren D."/>
            <person name="Au C.H."/>
            <person name="Birren B.W."/>
            <person name="Borodovsky M."/>
            <person name="Burns C."/>
            <person name="Canback B."/>
            <person name="Casselton L.A."/>
            <person name="Cheng C.K."/>
            <person name="Deng J."/>
            <person name="Dietrich F.S."/>
            <person name="Fargo D.C."/>
            <person name="Farman M.L."/>
            <person name="Gathman A.C."/>
            <person name="Goldberg J."/>
            <person name="Guigo R."/>
            <person name="Hoegger P.J."/>
            <person name="Hooker J.B."/>
            <person name="Huggins A."/>
            <person name="James T.Y."/>
            <person name="Kamada T."/>
            <person name="Kilaru S."/>
            <person name="Kodira C."/>
            <person name="Kues U."/>
            <person name="Kupfer D."/>
            <person name="Kwan H.S."/>
            <person name="Lomsadze A."/>
            <person name="Li W."/>
            <person name="Lilly W.W."/>
            <person name="Ma L.J."/>
            <person name="Mackey A.J."/>
            <person name="Manning G."/>
            <person name="Martin F."/>
            <person name="Muraguchi H."/>
            <person name="Natvig D.O."/>
            <person name="Palmerini H."/>
            <person name="Ramesh M.A."/>
            <person name="Rehmeyer C.J."/>
            <person name="Roe B.A."/>
            <person name="Shenoy N."/>
            <person name="Stanke M."/>
            <person name="Ter-Hovhannisyan V."/>
            <person name="Tunlid A."/>
            <person name="Velagapudi R."/>
            <person name="Vision T.J."/>
            <person name="Zeng Q."/>
            <person name="Zolan M.E."/>
            <person name="Pukkila P.J."/>
        </authorList>
    </citation>
    <scope>NUCLEOTIDE SEQUENCE [LARGE SCALE GENOMIC DNA]</scope>
    <source>
        <strain evidence="4">Okayama-7 / 130 / ATCC MYA-4618 / FGSC 9003</strain>
    </source>
</reference>
<dbReference type="GO" id="GO:0046872">
    <property type="term" value="F:metal ion binding"/>
    <property type="evidence" value="ECO:0007669"/>
    <property type="project" value="UniProtKB-UniRule"/>
</dbReference>
<comment type="similarity">
    <text evidence="1">Belongs to the XPG/RAD2 endonuclease family. EXO1 subfamily.</text>
</comment>
<evidence type="ECO:0000313" key="4">
    <source>
        <dbReference type="Proteomes" id="UP000001861"/>
    </source>
</evidence>
<dbReference type="STRING" id="240176.A8NC75"/>
<keyword evidence="1" id="KW-0228">DNA excision</keyword>
<dbReference type="GO" id="GO:0035312">
    <property type="term" value="F:5'-3' DNA exonuclease activity"/>
    <property type="evidence" value="ECO:0007669"/>
    <property type="project" value="UniProtKB-UniRule"/>
</dbReference>
<dbReference type="KEGG" id="cci:CC1G_07679"/>
<sequence>MYMDGSTWIVTLPTEIMSSYVRPLLQHWDANLKLRAYRDGTLITQRLHFAPAPHPYRHVLGWYRICQELSKGKIQPWVVFDGRKRHIAKAREVQRRRADQNQLFNRSQVESERVKRLEFVNSFLEKLRELPHGKAEEISKVFPSLQIVSEDAKFKKAYDTLSSQASSTALEQVSQLEPGVSRAYIPTLQPLDATTESVDALSTTLYNVFENFRTSVTLLASRMFASVPPAAQKDPEASTEQDWMLTKAQSQLSVMERDLWFQMSSLSLDAVHQDPDHFKDIVARSSLLLDKSCKMSVSFKRRCNLPNTDTYNESKDIIRAMGVPIIDAPLETEGEGLASSIVLHGDADFVVSEDTDVLVYGAPLLRNLTSMHEPLEIICSQTIRQCLELDPVSFLDFALLLGTDFTQRIKNVGPARALQFVKRYGSIENAIQAEPKYPPRIPPREYLAEVNDARDLFKNLPHSPNLRLIEQPGRSDSAIAEVMTRYRLGRHLMKSPHWAYEDALAGNFFNDNPIAI</sequence>
<dbReference type="eggNOG" id="KOG2519">
    <property type="taxonomic scope" value="Eukaryota"/>
</dbReference>
<dbReference type="OMA" id="PFLQKTC"/>
<dbReference type="GO" id="GO:0006310">
    <property type="term" value="P:DNA recombination"/>
    <property type="evidence" value="ECO:0007669"/>
    <property type="project" value="TreeGrafter"/>
</dbReference>
<protein>
    <recommendedName>
        <fullName evidence="1">Exonuclease 1</fullName>
        <ecNumber evidence="1">3.1.-.-</ecNumber>
    </recommendedName>
</protein>
<dbReference type="InterPro" id="IPR008918">
    <property type="entry name" value="HhH2"/>
</dbReference>
<keyword evidence="1" id="KW-0539">Nucleus</keyword>
<dbReference type="GO" id="GO:0006298">
    <property type="term" value="P:mismatch repair"/>
    <property type="evidence" value="ECO:0007669"/>
    <property type="project" value="TreeGrafter"/>
</dbReference>
<dbReference type="AlphaFoldDB" id="A8NC75"/>
<dbReference type="Pfam" id="PF00867">
    <property type="entry name" value="XPG_I"/>
    <property type="match status" value="1"/>
</dbReference>
<dbReference type="GO" id="GO:0005634">
    <property type="term" value="C:nucleus"/>
    <property type="evidence" value="ECO:0007669"/>
    <property type="project" value="UniProtKB-SubCell"/>
</dbReference>
<dbReference type="GeneID" id="6008904"/>
<dbReference type="RefSeq" id="XP_001832419.2">
    <property type="nucleotide sequence ID" value="XM_001832367.2"/>
</dbReference>
<dbReference type="EC" id="3.1.-.-" evidence="1"/>
<dbReference type="OrthoDB" id="31113at2759"/>
<dbReference type="Gene3D" id="1.10.150.20">
    <property type="entry name" value="5' to 3' exonuclease, C-terminal subdomain"/>
    <property type="match status" value="1"/>
</dbReference>
<feature type="domain" description="XPG-I" evidence="2">
    <location>
        <begin position="319"/>
        <end position="388"/>
    </location>
</feature>
<organism evidence="3 4">
    <name type="scientific">Coprinopsis cinerea (strain Okayama-7 / 130 / ATCC MYA-4618 / FGSC 9003)</name>
    <name type="common">Inky cap fungus</name>
    <name type="synonym">Hormographiella aspergillata</name>
    <dbReference type="NCBI Taxonomy" id="240176"/>
    <lineage>
        <taxon>Eukaryota</taxon>
        <taxon>Fungi</taxon>
        <taxon>Dikarya</taxon>
        <taxon>Basidiomycota</taxon>
        <taxon>Agaricomycotina</taxon>
        <taxon>Agaricomycetes</taxon>
        <taxon>Agaricomycetidae</taxon>
        <taxon>Agaricales</taxon>
        <taxon>Agaricineae</taxon>
        <taxon>Psathyrellaceae</taxon>
        <taxon>Coprinopsis</taxon>
    </lineage>
</organism>
<dbReference type="PANTHER" id="PTHR11081">
    <property type="entry name" value="FLAP ENDONUCLEASE FAMILY MEMBER"/>
    <property type="match status" value="1"/>
</dbReference>
<dbReference type="PRINTS" id="PR00853">
    <property type="entry name" value="XPGRADSUPER"/>
</dbReference>
<keyword evidence="1" id="KW-0479">Metal-binding</keyword>
<dbReference type="FunCoup" id="A8NC75">
    <property type="interactions" value="135"/>
</dbReference>
<dbReference type="InterPro" id="IPR029060">
    <property type="entry name" value="PIN-like_dom_sf"/>
</dbReference>
<gene>
    <name evidence="3" type="ORF">CC1G_07679</name>
</gene>
<proteinExistence type="inferred from homology"/>
<accession>A8NC75</accession>
<keyword evidence="4" id="KW-1185">Reference proteome</keyword>
<comment type="subcellular location">
    <subcellularLocation>
        <location evidence="1">Nucleus</location>
    </subcellularLocation>
</comment>
<dbReference type="EMBL" id="AACS02000009">
    <property type="protein sequence ID" value="EAU89453.2"/>
    <property type="molecule type" value="Genomic_DNA"/>
</dbReference>
<dbReference type="SMART" id="SM00484">
    <property type="entry name" value="XPGI"/>
    <property type="match status" value="1"/>
</dbReference>
<dbReference type="Gene3D" id="3.40.50.1010">
    <property type="entry name" value="5'-nuclease"/>
    <property type="match status" value="2"/>
</dbReference>
<evidence type="ECO:0000256" key="1">
    <source>
        <dbReference type="RuleBase" id="RU910737"/>
    </source>
</evidence>
<name>A8NC75_COPC7</name>
<dbReference type="VEuPathDB" id="FungiDB:CC1G_07679"/>